<evidence type="ECO:0000256" key="3">
    <source>
        <dbReference type="ARBA" id="ARBA00004906"/>
    </source>
</evidence>
<keyword evidence="19" id="KW-1185">Reference proteome</keyword>
<keyword evidence="11" id="KW-0862">Zinc</keyword>
<dbReference type="PROSITE" id="PS51873">
    <property type="entry name" value="TRIAD"/>
    <property type="match status" value="1"/>
</dbReference>
<dbReference type="CDD" id="cd20335">
    <property type="entry name" value="BRcat_RBR"/>
    <property type="match status" value="1"/>
</dbReference>
<dbReference type="AlphaFoldDB" id="A0A077ZX79"/>
<gene>
    <name evidence="18" type="primary">Contig9723.g10400</name>
    <name evidence="18" type="ORF">STYLEM_3170</name>
</gene>
<protein>
    <recommendedName>
        <fullName evidence="4">RBR-type E3 ubiquitin transferase</fullName>
        <ecNumber evidence="4">2.3.2.31</ecNumber>
    </recommendedName>
</protein>
<evidence type="ECO:0000313" key="19">
    <source>
        <dbReference type="Proteomes" id="UP000039865"/>
    </source>
</evidence>
<feature type="domain" description="RING-type" evidence="17">
    <location>
        <begin position="165"/>
        <end position="371"/>
    </location>
</feature>
<dbReference type="InterPro" id="IPR002867">
    <property type="entry name" value="IBR_dom"/>
</dbReference>
<evidence type="ECO:0000256" key="12">
    <source>
        <dbReference type="ARBA" id="ARBA00022989"/>
    </source>
</evidence>
<evidence type="ECO:0000256" key="2">
    <source>
        <dbReference type="ARBA" id="ARBA00004167"/>
    </source>
</evidence>
<dbReference type="Pfam" id="PF13445">
    <property type="entry name" value="zf-RING_UBOX"/>
    <property type="match status" value="1"/>
</dbReference>
<evidence type="ECO:0000256" key="13">
    <source>
        <dbReference type="ARBA" id="ARBA00023136"/>
    </source>
</evidence>
<comment type="subcellular location">
    <subcellularLocation>
        <location evidence="2">Membrane</location>
        <topology evidence="2">Single-pass membrane protein</topology>
    </subcellularLocation>
</comment>
<keyword evidence="12 15" id="KW-1133">Transmembrane helix</keyword>
<dbReference type="FunFam" id="3.30.40.10:FF:000051">
    <property type="entry name" value="RBR-type E3 ubiquitin transferase"/>
    <property type="match status" value="1"/>
</dbReference>
<dbReference type="Gene3D" id="3.30.40.10">
    <property type="entry name" value="Zinc/RING finger domain, C3HC4 (zinc finger)"/>
    <property type="match status" value="1"/>
</dbReference>
<evidence type="ECO:0000259" key="17">
    <source>
        <dbReference type="PROSITE" id="PS51873"/>
    </source>
</evidence>
<dbReference type="GO" id="GO:0031090">
    <property type="term" value="C:organelle membrane"/>
    <property type="evidence" value="ECO:0007669"/>
    <property type="project" value="UniProtKB-ARBA"/>
</dbReference>
<dbReference type="InterPro" id="IPR013083">
    <property type="entry name" value="Znf_RING/FYVE/PHD"/>
</dbReference>
<dbReference type="OMA" id="FIDWLRY"/>
<dbReference type="GO" id="GO:0061630">
    <property type="term" value="F:ubiquitin protein ligase activity"/>
    <property type="evidence" value="ECO:0007669"/>
    <property type="project" value="UniProtKB-EC"/>
</dbReference>
<feature type="domain" description="RING-type" evidence="16">
    <location>
        <begin position="169"/>
        <end position="219"/>
    </location>
</feature>
<dbReference type="InterPro" id="IPR001841">
    <property type="entry name" value="Znf_RING"/>
</dbReference>
<dbReference type="Pfam" id="PF01485">
    <property type="entry name" value="IBR"/>
    <property type="match status" value="1"/>
</dbReference>
<evidence type="ECO:0000256" key="9">
    <source>
        <dbReference type="ARBA" id="ARBA00022771"/>
    </source>
</evidence>
<keyword evidence="7" id="KW-0479">Metal-binding</keyword>
<dbReference type="EC" id="2.3.2.31" evidence="4"/>
<keyword evidence="6 15" id="KW-0812">Transmembrane</keyword>
<dbReference type="SMART" id="SM00184">
    <property type="entry name" value="RING"/>
    <property type="match status" value="1"/>
</dbReference>
<evidence type="ECO:0000313" key="18">
    <source>
        <dbReference type="EMBL" id="CDW74176.1"/>
    </source>
</evidence>
<dbReference type="InParanoid" id="A0A077ZX79"/>
<dbReference type="PANTHER" id="PTHR11685">
    <property type="entry name" value="RBR FAMILY RING FINGER AND IBR DOMAIN-CONTAINING"/>
    <property type="match status" value="1"/>
</dbReference>
<evidence type="ECO:0000256" key="6">
    <source>
        <dbReference type="ARBA" id="ARBA00022692"/>
    </source>
</evidence>
<name>A0A077ZX79_STYLE</name>
<keyword evidence="13 15" id="KW-0472">Membrane</keyword>
<proteinExistence type="predicted"/>
<keyword evidence="5" id="KW-0808">Transferase</keyword>
<evidence type="ECO:0000256" key="5">
    <source>
        <dbReference type="ARBA" id="ARBA00022679"/>
    </source>
</evidence>
<evidence type="ECO:0000256" key="7">
    <source>
        <dbReference type="ARBA" id="ARBA00022723"/>
    </source>
</evidence>
<evidence type="ECO:0000256" key="14">
    <source>
        <dbReference type="PROSITE-ProRule" id="PRU00175"/>
    </source>
</evidence>
<feature type="transmembrane region" description="Helical" evidence="15">
    <location>
        <begin position="436"/>
        <end position="454"/>
    </location>
</feature>
<evidence type="ECO:0000256" key="10">
    <source>
        <dbReference type="ARBA" id="ARBA00022786"/>
    </source>
</evidence>
<comment type="pathway">
    <text evidence="3">Protein modification; protein ubiquitination.</text>
</comment>
<dbReference type="SUPFAM" id="SSF57850">
    <property type="entry name" value="RING/U-box"/>
    <property type="match status" value="3"/>
</dbReference>
<dbReference type="SMART" id="SM00647">
    <property type="entry name" value="IBR"/>
    <property type="match status" value="2"/>
</dbReference>
<dbReference type="InterPro" id="IPR044066">
    <property type="entry name" value="TRIAD_supradom"/>
</dbReference>
<evidence type="ECO:0000256" key="11">
    <source>
        <dbReference type="ARBA" id="ARBA00022833"/>
    </source>
</evidence>
<evidence type="ECO:0000256" key="8">
    <source>
        <dbReference type="ARBA" id="ARBA00022737"/>
    </source>
</evidence>
<dbReference type="InterPro" id="IPR031127">
    <property type="entry name" value="E3_UB_ligase_RBR"/>
</dbReference>
<keyword evidence="10" id="KW-0833">Ubl conjugation pathway</keyword>
<dbReference type="GO" id="GO:0016567">
    <property type="term" value="P:protein ubiquitination"/>
    <property type="evidence" value="ECO:0007669"/>
    <property type="project" value="InterPro"/>
</dbReference>
<keyword evidence="8" id="KW-0677">Repeat</keyword>
<reference evidence="18 19" key="1">
    <citation type="submission" date="2014-06" db="EMBL/GenBank/DDBJ databases">
        <authorList>
            <person name="Swart Estienne"/>
        </authorList>
    </citation>
    <scope>NUCLEOTIDE SEQUENCE [LARGE SCALE GENOMIC DNA]</scope>
    <source>
        <strain evidence="18 19">130c</strain>
    </source>
</reference>
<dbReference type="OrthoDB" id="286645at2759"/>
<dbReference type="InterPro" id="IPR017907">
    <property type="entry name" value="Znf_RING_CS"/>
</dbReference>
<accession>A0A077ZX79</accession>
<dbReference type="PROSITE" id="PS00518">
    <property type="entry name" value="ZF_RING_1"/>
    <property type="match status" value="1"/>
</dbReference>
<dbReference type="InterPro" id="IPR027370">
    <property type="entry name" value="Znf-RING_euk"/>
</dbReference>
<sequence length="495" mass="57730">MSIFDKQKEEVNFNTKRSDATYRCNLQELDSGNSSFEDSVTKLKNMKENYRLKQDHIRRKLLDSIVEKEYFSDIDGGRTEKYKPILDQKETRRMKFLSQNKILSIPRDIKQTQENSQLEKLVFKTQIKQFLNQNQEQPMIQAQNTILIQQREKSMQKKKQDLEEEKFYCKICYKSFEHDSQLLSLNCGHIYCKECLEEMVLYAIDVSGEVNKLKCPDSKCTAVLSRNVIQNLTNSEMFQKYLGFMLNYELTLDKNKKFCPSPDCHNILEKKGLGFSSKIKCNKCNNDICFDCQAVWHQGKSCRQYQNSTTVGWILKKDAQKCPKCKVLIEKNDGCIHMKCYKCQHHFCWGCGFPVGHIIHNKDIQETLVYGICIGNKYKSVSFRKLILIYLLLSFGAQFISFFLIFIGAALFWIVGPFYVFKSITDDLKGPMIKTIAIYLLIFTYPVCICLGMLSGVLFGAVYLGLAFLPLMIFHSYYLINIIRWWKQGRAYKGL</sequence>
<evidence type="ECO:0000256" key="15">
    <source>
        <dbReference type="SAM" id="Phobius"/>
    </source>
</evidence>
<dbReference type="EMBL" id="CCKQ01003068">
    <property type="protein sequence ID" value="CDW74176.1"/>
    <property type="molecule type" value="Genomic_DNA"/>
</dbReference>
<dbReference type="Proteomes" id="UP000039865">
    <property type="component" value="Unassembled WGS sequence"/>
</dbReference>
<dbReference type="Pfam" id="PF22191">
    <property type="entry name" value="IBR_1"/>
    <property type="match status" value="1"/>
</dbReference>
<dbReference type="GO" id="GO:0005737">
    <property type="term" value="C:cytoplasm"/>
    <property type="evidence" value="ECO:0007669"/>
    <property type="project" value="UniProtKB-ARBA"/>
</dbReference>
<evidence type="ECO:0000259" key="16">
    <source>
        <dbReference type="PROSITE" id="PS50089"/>
    </source>
</evidence>
<feature type="transmembrane region" description="Helical" evidence="15">
    <location>
        <begin position="387"/>
        <end position="415"/>
    </location>
</feature>
<dbReference type="GO" id="GO:0008270">
    <property type="term" value="F:zinc ion binding"/>
    <property type="evidence" value="ECO:0007669"/>
    <property type="project" value="UniProtKB-KW"/>
</dbReference>
<dbReference type="CDD" id="cd20336">
    <property type="entry name" value="Rcat_RBR"/>
    <property type="match status" value="1"/>
</dbReference>
<feature type="transmembrane region" description="Helical" evidence="15">
    <location>
        <begin position="460"/>
        <end position="480"/>
    </location>
</feature>
<comment type="catalytic activity">
    <reaction evidence="1">
        <text>[E2 ubiquitin-conjugating enzyme]-S-ubiquitinyl-L-cysteine + [acceptor protein]-L-lysine = [E2 ubiquitin-conjugating enzyme]-L-cysteine + [acceptor protein]-N(6)-ubiquitinyl-L-lysine.</text>
        <dbReference type="EC" id="2.3.2.31"/>
    </reaction>
</comment>
<keyword evidence="9 14" id="KW-0863">Zinc-finger</keyword>
<dbReference type="PROSITE" id="PS50089">
    <property type="entry name" value="ZF_RING_2"/>
    <property type="match status" value="1"/>
</dbReference>
<organism evidence="18 19">
    <name type="scientific">Stylonychia lemnae</name>
    <name type="common">Ciliate</name>
    <dbReference type="NCBI Taxonomy" id="5949"/>
    <lineage>
        <taxon>Eukaryota</taxon>
        <taxon>Sar</taxon>
        <taxon>Alveolata</taxon>
        <taxon>Ciliophora</taxon>
        <taxon>Intramacronucleata</taxon>
        <taxon>Spirotrichea</taxon>
        <taxon>Stichotrichia</taxon>
        <taxon>Sporadotrichida</taxon>
        <taxon>Oxytrichidae</taxon>
        <taxon>Stylonychinae</taxon>
        <taxon>Stylonychia</taxon>
    </lineage>
</organism>
<dbReference type="Gene3D" id="1.20.120.1750">
    <property type="match status" value="1"/>
</dbReference>
<evidence type="ECO:0000256" key="1">
    <source>
        <dbReference type="ARBA" id="ARBA00001798"/>
    </source>
</evidence>
<evidence type="ECO:0000256" key="4">
    <source>
        <dbReference type="ARBA" id="ARBA00012251"/>
    </source>
</evidence>